<feature type="domain" description="Flagellar basal body rod protein N-terminal" evidence="8">
    <location>
        <begin position="6"/>
        <end position="31"/>
    </location>
</feature>
<evidence type="ECO:0000313" key="12">
    <source>
        <dbReference type="EMBL" id="WGO82661.1"/>
    </source>
</evidence>
<evidence type="ECO:0000259" key="10">
    <source>
        <dbReference type="Pfam" id="PF21158"/>
    </source>
</evidence>
<dbReference type="Gene3D" id="1.20.5.2280">
    <property type="match status" value="1"/>
</dbReference>
<dbReference type="SUPFAM" id="SSF64518">
    <property type="entry name" value="Phase 1 flagellin"/>
    <property type="match status" value="1"/>
</dbReference>
<dbReference type="InterPro" id="IPR053927">
    <property type="entry name" value="FlgK_helical"/>
</dbReference>
<dbReference type="InterPro" id="IPR049119">
    <property type="entry name" value="FlgK_D2-like"/>
</dbReference>
<keyword evidence="6 7" id="KW-0975">Bacterial flagellum</keyword>
<gene>
    <name evidence="7 12" type="primary">flgK</name>
    <name evidence="12" type="ORF">QG404_09755</name>
</gene>
<evidence type="ECO:0000256" key="6">
    <source>
        <dbReference type="ARBA" id="ARBA00023143"/>
    </source>
</evidence>
<keyword evidence="12" id="KW-0282">Flagellum</keyword>
<evidence type="ECO:0000256" key="2">
    <source>
        <dbReference type="ARBA" id="ARBA00004613"/>
    </source>
</evidence>
<dbReference type="RefSeq" id="WP_280937367.1">
    <property type="nucleotide sequence ID" value="NZ_CP123759.1"/>
</dbReference>
<name>A0ABY8P0Y8_9GAMM</name>
<evidence type="ECO:0000256" key="4">
    <source>
        <dbReference type="ARBA" id="ARBA00016244"/>
    </source>
</evidence>
<keyword evidence="12" id="KW-0969">Cilium</keyword>
<organism evidence="12 13">
    <name type="scientific">Arsenophonus apicola</name>
    <dbReference type="NCBI Taxonomy" id="2879119"/>
    <lineage>
        <taxon>Bacteria</taxon>
        <taxon>Pseudomonadati</taxon>
        <taxon>Pseudomonadota</taxon>
        <taxon>Gammaproteobacteria</taxon>
        <taxon>Enterobacterales</taxon>
        <taxon>Morganellaceae</taxon>
        <taxon>Arsenophonus</taxon>
    </lineage>
</organism>
<comment type="subcellular location">
    <subcellularLocation>
        <location evidence="1 7">Bacterial flagellum</location>
    </subcellularLocation>
    <subcellularLocation>
        <location evidence="2 7">Secreted</location>
    </subcellularLocation>
</comment>
<dbReference type="EMBL" id="CP123759">
    <property type="protein sequence ID" value="WGO82661.1"/>
    <property type="molecule type" value="Genomic_DNA"/>
</dbReference>
<evidence type="ECO:0000259" key="9">
    <source>
        <dbReference type="Pfam" id="PF06429"/>
    </source>
</evidence>
<evidence type="ECO:0000256" key="1">
    <source>
        <dbReference type="ARBA" id="ARBA00004365"/>
    </source>
</evidence>
<evidence type="ECO:0000256" key="7">
    <source>
        <dbReference type="RuleBase" id="RU362065"/>
    </source>
</evidence>
<comment type="similarity">
    <text evidence="3 7">Belongs to the flagella basal body rod proteins family.</text>
</comment>
<evidence type="ECO:0000256" key="5">
    <source>
        <dbReference type="ARBA" id="ARBA00022525"/>
    </source>
</evidence>
<sequence>MSSSLMNTAMSGLKAAQTALSTIGSNIANAKVESYHRQTTTLATDGSNNNINGVKVSGIQREYDEFINAHYNKAVTKQGERKIYAEFALELDKLMSVSDTDLASSMTEFFTSLQTLSTDAASAPLRNAVINKAQAMVSRFKSVEQQFNAMEQRLNGNIGQMADKVSQLAQQVAKLNGEMTKIKGIQGYVPNEMLDRRDQLTRELSTVAGISVIRQDDSININLANGLSLVNGTKANKIIAMPSVADPAQVTLAYDDGINPLQEIDTRSITGGELAGALAVRDEVLQPNRQKINQLGLILAESINQVQQAGFDLQGNAGQVLFQTGKPSLISHNQNQGTSSFATQFTDASQVKAIDYAMRFDGTNWVVTQQTTGTAVNVTVTAATANHGTKLTFDGMEIEIAATSAPQAGDKFVIKSVDEVISGLAVAIINPAAIAAASQTGTGQADNSNIKNLLALQDKKLVNGTSTLTKAYAAVVSDVASKANQAKADFTAQSVITKSYLQKQQSVSGVNLDEEYLEMSRMQEFYMSNAKVIQTANSLFETLMRIF</sequence>
<evidence type="ECO:0000313" key="13">
    <source>
        <dbReference type="Proteomes" id="UP001231859"/>
    </source>
</evidence>
<evidence type="ECO:0000256" key="3">
    <source>
        <dbReference type="ARBA" id="ARBA00009677"/>
    </source>
</evidence>
<dbReference type="Pfam" id="PF06429">
    <property type="entry name" value="Flg_bbr_C"/>
    <property type="match status" value="1"/>
</dbReference>
<dbReference type="Proteomes" id="UP001231859">
    <property type="component" value="Chromosome"/>
</dbReference>
<proteinExistence type="inferred from homology"/>
<dbReference type="PRINTS" id="PR01005">
    <property type="entry name" value="FLGHOOKAP1"/>
</dbReference>
<keyword evidence="5 7" id="KW-0964">Secreted</keyword>
<reference evidence="12 13" key="1">
    <citation type="submission" date="2023-04" db="EMBL/GenBank/DDBJ databases">
        <title>Genome dynamics across the evolutionary transition to endosymbiosis.</title>
        <authorList>
            <person name="Siozios S."/>
            <person name="Nadal-Jimenez P."/>
            <person name="Azagi T."/>
            <person name="Sprong H."/>
            <person name="Frost C.L."/>
            <person name="Parratt S.R."/>
            <person name="Taylor G."/>
            <person name="Brettell L."/>
            <person name="Lew K.C."/>
            <person name="Croft L."/>
            <person name="King K.C."/>
            <person name="Brockhurst M.A."/>
            <person name="Hypsa V."/>
            <person name="Novakova E."/>
            <person name="Darby A.C."/>
            <person name="Hurst G.D.D."/>
        </authorList>
    </citation>
    <scope>NUCLEOTIDE SEQUENCE [LARGE SCALE GENOMIC DNA]</scope>
    <source>
        <strain evidence="13">aApi_AU</strain>
    </source>
</reference>
<dbReference type="InterPro" id="IPR001444">
    <property type="entry name" value="Flag_bb_rod_N"/>
</dbReference>
<evidence type="ECO:0000259" key="8">
    <source>
        <dbReference type="Pfam" id="PF00460"/>
    </source>
</evidence>
<accession>A0ABY8P0Y8</accession>
<keyword evidence="12" id="KW-0966">Cell projection</keyword>
<dbReference type="InterPro" id="IPR002371">
    <property type="entry name" value="FlgK"/>
</dbReference>
<protein>
    <recommendedName>
        <fullName evidence="4 7">Flagellar hook-associated protein 1</fullName>
        <shortName evidence="7">HAP1</shortName>
    </recommendedName>
</protein>
<evidence type="ECO:0000259" key="11">
    <source>
        <dbReference type="Pfam" id="PF22638"/>
    </source>
</evidence>
<keyword evidence="13" id="KW-1185">Reference proteome</keyword>
<dbReference type="Pfam" id="PF22638">
    <property type="entry name" value="FlgK_D1"/>
    <property type="match status" value="1"/>
</dbReference>
<feature type="domain" description="Flagellar basal-body/hook protein C-terminal" evidence="9">
    <location>
        <begin position="506"/>
        <end position="545"/>
    </location>
</feature>
<feature type="domain" description="Flagellar hook-associated protein 1 D2-like" evidence="10">
    <location>
        <begin position="331"/>
        <end position="415"/>
    </location>
</feature>
<dbReference type="InterPro" id="IPR010930">
    <property type="entry name" value="Flg_bb/hook_C_dom"/>
</dbReference>
<dbReference type="PANTHER" id="PTHR30033:SF1">
    <property type="entry name" value="FLAGELLAR HOOK-ASSOCIATED PROTEIN 1"/>
    <property type="match status" value="1"/>
</dbReference>
<dbReference type="Pfam" id="PF21158">
    <property type="entry name" value="flgK_1st_1"/>
    <property type="match status" value="1"/>
</dbReference>
<dbReference type="Pfam" id="PF00460">
    <property type="entry name" value="Flg_bb_rod"/>
    <property type="match status" value="1"/>
</dbReference>
<dbReference type="NCBIfam" id="TIGR02492">
    <property type="entry name" value="flgK_ends"/>
    <property type="match status" value="1"/>
</dbReference>
<dbReference type="PANTHER" id="PTHR30033">
    <property type="entry name" value="FLAGELLAR HOOK-ASSOCIATED PROTEIN 1"/>
    <property type="match status" value="1"/>
</dbReference>
<feature type="domain" description="Flagellar hook-associated protein FlgK helical" evidence="11">
    <location>
        <begin position="90"/>
        <end position="322"/>
    </location>
</feature>